<evidence type="ECO:0000259" key="4">
    <source>
        <dbReference type="Pfam" id="PF03061"/>
    </source>
</evidence>
<dbReference type="EMBL" id="VIGI01000004">
    <property type="protein sequence ID" value="KAB8301436.1"/>
    <property type="molecule type" value="Genomic_DNA"/>
</dbReference>
<keyword evidence="6" id="KW-1185">Reference proteome</keyword>
<sequence length="263" mass="28953">MSRIEIPIHTFTSNLIYRGVYRGGGFKIGRLDRIGLDGELEGLVIFFGKGEEGDWELGGEEEEEEKKERKGKRRKEINMPSGKPFDAMSDVGLRRLKVLMSGWKEHWGEYVGWGHALLPSLSLSPDPTHHAPNITTFIYQPTKHHCNGMDTVHGGCISTIFDACTSVALMGRYSGEKWGGGGVSRGLSVTFIKGIVVRDEGPENDVLVECEVVGGVGKRNAVLRATMKRPNGEVLAICEHSKVNIPNSVQLPDPQTQGRKSKL</sequence>
<dbReference type="AlphaFoldDB" id="A0A5N6KDE8"/>
<comment type="caution">
    <text evidence="5">The sequence shown here is derived from an EMBL/GenBank/DDBJ whole genome shotgun (WGS) entry which is preliminary data.</text>
</comment>
<evidence type="ECO:0000256" key="3">
    <source>
        <dbReference type="SAM" id="MobiDB-lite"/>
    </source>
</evidence>
<dbReference type="Proteomes" id="UP000326757">
    <property type="component" value="Unassembled WGS sequence"/>
</dbReference>
<proteinExistence type="inferred from homology"/>
<comment type="similarity">
    <text evidence="1">Belongs to the thioesterase PaaI family.</text>
</comment>
<protein>
    <recommendedName>
        <fullName evidence="4">Thioesterase domain-containing protein</fullName>
    </recommendedName>
</protein>
<feature type="region of interest" description="Disordered" evidence="3">
    <location>
        <begin position="56"/>
        <end position="81"/>
    </location>
</feature>
<dbReference type="InterPro" id="IPR039298">
    <property type="entry name" value="ACOT13"/>
</dbReference>
<evidence type="ECO:0000313" key="5">
    <source>
        <dbReference type="EMBL" id="KAB8301436.1"/>
    </source>
</evidence>
<evidence type="ECO:0000256" key="1">
    <source>
        <dbReference type="ARBA" id="ARBA00008324"/>
    </source>
</evidence>
<dbReference type="InterPro" id="IPR029069">
    <property type="entry name" value="HotDog_dom_sf"/>
</dbReference>
<name>A0A5N6KDE8_MONLA</name>
<reference evidence="5 6" key="1">
    <citation type="submission" date="2019-06" db="EMBL/GenBank/DDBJ databases">
        <title>Genome Sequence of the Brown Rot Fungal Pathogen Monilinia laxa.</title>
        <authorList>
            <person name="De Miccolis Angelini R.M."/>
            <person name="Landi L."/>
            <person name="Abate D."/>
            <person name="Pollastro S."/>
            <person name="Romanazzi G."/>
            <person name="Faretra F."/>
        </authorList>
    </citation>
    <scope>NUCLEOTIDE SEQUENCE [LARGE SCALE GENOMIC DNA]</scope>
    <source>
        <strain evidence="5 6">Mlax316</strain>
    </source>
</reference>
<dbReference type="Pfam" id="PF03061">
    <property type="entry name" value="4HBT"/>
    <property type="match status" value="1"/>
</dbReference>
<dbReference type="InterPro" id="IPR006683">
    <property type="entry name" value="Thioestr_dom"/>
</dbReference>
<feature type="compositionally biased region" description="Acidic residues" evidence="3">
    <location>
        <begin position="56"/>
        <end position="65"/>
    </location>
</feature>
<dbReference type="CDD" id="cd03443">
    <property type="entry name" value="PaaI_thioesterase"/>
    <property type="match status" value="1"/>
</dbReference>
<dbReference type="GO" id="GO:0047617">
    <property type="term" value="F:fatty acyl-CoA hydrolase activity"/>
    <property type="evidence" value="ECO:0007669"/>
    <property type="project" value="InterPro"/>
</dbReference>
<dbReference type="PANTHER" id="PTHR21660:SF1">
    <property type="entry name" value="ACYL-COENZYME A THIOESTERASE 13"/>
    <property type="match status" value="1"/>
</dbReference>
<feature type="domain" description="Thioesterase" evidence="4">
    <location>
        <begin position="150"/>
        <end position="234"/>
    </location>
</feature>
<dbReference type="Gene3D" id="3.10.129.10">
    <property type="entry name" value="Hotdog Thioesterase"/>
    <property type="match status" value="1"/>
</dbReference>
<dbReference type="PANTHER" id="PTHR21660">
    <property type="entry name" value="THIOESTERASE SUPERFAMILY MEMBER-RELATED"/>
    <property type="match status" value="1"/>
</dbReference>
<dbReference type="OrthoDB" id="2831072at2759"/>
<gene>
    <name evidence="5" type="ORF">EYC80_003303</name>
</gene>
<keyword evidence="2" id="KW-0378">Hydrolase</keyword>
<evidence type="ECO:0000256" key="2">
    <source>
        <dbReference type="ARBA" id="ARBA00022801"/>
    </source>
</evidence>
<organism evidence="5 6">
    <name type="scientific">Monilinia laxa</name>
    <name type="common">Brown rot fungus</name>
    <name type="synonym">Sclerotinia laxa</name>
    <dbReference type="NCBI Taxonomy" id="61186"/>
    <lineage>
        <taxon>Eukaryota</taxon>
        <taxon>Fungi</taxon>
        <taxon>Dikarya</taxon>
        <taxon>Ascomycota</taxon>
        <taxon>Pezizomycotina</taxon>
        <taxon>Leotiomycetes</taxon>
        <taxon>Helotiales</taxon>
        <taxon>Sclerotiniaceae</taxon>
        <taxon>Monilinia</taxon>
    </lineage>
</organism>
<dbReference type="SUPFAM" id="SSF54637">
    <property type="entry name" value="Thioesterase/thiol ester dehydrase-isomerase"/>
    <property type="match status" value="1"/>
</dbReference>
<evidence type="ECO:0000313" key="6">
    <source>
        <dbReference type="Proteomes" id="UP000326757"/>
    </source>
</evidence>
<accession>A0A5N6KDE8</accession>